<protein>
    <recommendedName>
        <fullName evidence="3">Phosphoadenosine phosphosulfate reductase family protein</fullName>
    </recommendedName>
</protein>
<organism evidence="1 2">
    <name type="scientific">Kutzneria kofuensis</name>
    <dbReference type="NCBI Taxonomy" id="103725"/>
    <lineage>
        <taxon>Bacteria</taxon>
        <taxon>Bacillati</taxon>
        <taxon>Actinomycetota</taxon>
        <taxon>Actinomycetes</taxon>
        <taxon>Pseudonocardiales</taxon>
        <taxon>Pseudonocardiaceae</taxon>
        <taxon>Kutzneria</taxon>
    </lineage>
</organism>
<evidence type="ECO:0000313" key="1">
    <source>
        <dbReference type="EMBL" id="MBB5891928.1"/>
    </source>
</evidence>
<dbReference type="AlphaFoldDB" id="A0A7W9KG19"/>
<keyword evidence="2" id="KW-1185">Reference proteome</keyword>
<gene>
    <name evidence="1" type="ORF">BJ998_003124</name>
</gene>
<sequence>MLTDPPARPDTIASDFSNLVVVIAQTGDEWSTTGRLVQHYILPLLRKHNIRLVEVARKGPTKKDGIAVLQDTRQPYRLHLDGVYKLSRENRVTGTMPQLGGVRKCSQKAKGAPQDAWRANEFGDRPYIHAIGFNVHEGTRITRDSAYSMGGQRIPTYPIYDWGWSRQDCLDYLYRKLGVAWPKSCCRHCPYAGNKSGWPEQLARFAALPTEAAQHIIDEYVCLALNPRSGLFGPGKSLITRLRRDQVTEPIALAVNRMKTMPWAIYRVRRLYYAPANAARSVDSVLLGGHRTVNTALTEVSRLVDISLTKNEEIAGAPTRDGDRDTHPRLWLRRRGDGTYPTQEEFYTVAPAQAQDKELDSFADAWTDHTDEPLAWLERRVDTAVAVVQQALIEGQCRSNAA</sequence>
<name>A0A7W9KG19_9PSEU</name>
<reference evidence="1 2" key="1">
    <citation type="submission" date="2020-08" db="EMBL/GenBank/DDBJ databases">
        <title>Sequencing the genomes of 1000 actinobacteria strains.</title>
        <authorList>
            <person name="Klenk H.-P."/>
        </authorList>
    </citation>
    <scope>NUCLEOTIDE SEQUENCE [LARGE SCALE GENOMIC DNA]</scope>
    <source>
        <strain evidence="1 2">DSM 43851</strain>
    </source>
</reference>
<dbReference type="Proteomes" id="UP000585638">
    <property type="component" value="Unassembled WGS sequence"/>
</dbReference>
<dbReference type="RefSeq" id="WP_184862347.1">
    <property type="nucleotide sequence ID" value="NZ_BAAAWY010000007.1"/>
</dbReference>
<accession>A0A7W9KG19</accession>
<evidence type="ECO:0000313" key="2">
    <source>
        <dbReference type="Proteomes" id="UP000585638"/>
    </source>
</evidence>
<comment type="caution">
    <text evidence="1">The sequence shown here is derived from an EMBL/GenBank/DDBJ whole genome shotgun (WGS) entry which is preliminary data.</text>
</comment>
<proteinExistence type="predicted"/>
<evidence type="ECO:0008006" key="3">
    <source>
        <dbReference type="Google" id="ProtNLM"/>
    </source>
</evidence>
<dbReference type="EMBL" id="JACHIR010000001">
    <property type="protein sequence ID" value="MBB5891928.1"/>
    <property type="molecule type" value="Genomic_DNA"/>
</dbReference>